<dbReference type="Proteomes" id="UP000051647">
    <property type="component" value="Unassembled WGS sequence"/>
</dbReference>
<reference evidence="1 2" key="1">
    <citation type="journal article" date="2015" name="Genome Announc.">
        <title>Expanding the biotechnology potential of lactobacilli through comparative genomics of 213 strains and associated genera.</title>
        <authorList>
            <person name="Sun Z."/>
            <person name="Harris H.M."/>
            <person name="McCann A."/>
            <person name="Guo C."/>
            <person name="Argimon S."/>
            <person name="Zhang W."/>
            <person name="Yang X."/>
            <person name="Jeffery I.B."/>
            <person name="Cooney J.C."/>
            <person name="Kagawa T.F."/>
            <person name="Liu W."/>
            <person name="Song Y."/>
            <person name="Salvetti E."/>
            <person name="Wrobel A."/>
            <person name="Rasinkangas P."/>
            <person name="Parkhill J."/>
            <person name="Rea M.C."/>
            <person name="O'Sullivan O."/>
            <person name="Ritari J."/>
            <person name="Douillard F.P."/>
            <person name="Paul Ross R."/>
            <person name="Yang R."/>
            <person name="Briner A.E."/>
            <person name="Felis G.E."/>
            <person name="de Vos W.M."/>
            <person name="Barrangou R."/>
            <person name="Klaenhammer T.R."/>
            <person name="Caufield P.W."/>
            <person name="Cui Y."/>
            <person name="Zhang H."/>
            <person name="O'Toole P.W."/>
        </authorList>
    </citation>
    <scope>NUCLEOTIDE SEQUENCE [LARGE SCALE GENOMIC DNA]</scope>
    <source>
        <strain evidence="1 2">DSM 14857</strain>
    </source>
</reference>
<evidence type="ECO:0000313" key="1">
    <source>
        <dbReference type="EMBL" id="KRL67029.1"/>
    </source>
</evidence>
<accession>A0A0R1SL64</accession>
<name>A0A0R1SL64_9LACO</name>
<keyword evidence="2" id="KW-1185">Reference proteome</keyword>
<gene>
    <name evidence="1" type="ORF">FC27_GL002144</name>
</gene>
<proteinExistence type="predicted"/>
<organism evidence="1 2">
    <name type="scientific">Companilactobacillus versmoldensis DSM 14857 = KCTC 3814</name>
    <dbReference type="NCBI Taxonomy" id="1423815"/>
    <lineage>
        <taxon>Bacteria</taxon>
        <taxon>Bacillati</taxon>
        <taxon>Bacillota</taxon>
        <taxon>Bacilli</taxon>
        <taxon>Lactobacillales</taxon>
        <taxon>Lactobacillaceae</taxon>
        <taxon>Companilactobacillus</taxon>
    </lineage>
</organism>
<sequence length="58" mass="6857">MNYIDEIPTQETVPTLISFRACLRNYNLKTNHLHEQGVNELVFKIDNYLCEDIKRCAQ</sequence>
<evidence type="ECO:0000313" key="2">
    <source>
        <dbReference type="Proteomes" id="UP000051647"/>
    </source>
</evidence>
<protein>
    <submittedName>
        <fullName evidence="1">Uncharacterized protein</fullName>
    </submittedName>
</protein>
<comment type="caution">
    <text evidence="1">The sequence shown here is derived from an EMBL/GenBank/DDBJ whole genome shotgun (WGS) entry which is preliminary data.</text>
</comment>
<dbReference type="eggNOG" id="ENOG5032KZD">
    <property type="taxonomic scope" value="Bacteria"/>
</dbReference>
<dbReference type="AlphaFoldDB" id="A0A0R1SL64"/>
<dbReference type="EMBL" id="AZFA01000008">
    <property type="protein sequence ID" value="KRL67029.1"/>
    <property type="molecule type" value="Genomic_DNA"/>
</dbReference>
<dbReference type="PATRIC" id="fig|1423815.3.peg.2197"/>